<protein>
    <submittedName>
        <fullName evidence="10">Isocitrate dehydrogenase</fullName>
        <ecNumber evidence="10">1.1.1.42</ecNumber>
    </submittedName>
</protein>
<evidence type="ECO:0000256" key="7">
    <source>
        <dbReference type="ARBA" id="ARBA00023002"/>
    </source>
</evidence>
<accession>M7D8I0</accession>
<reference evidence="10 11" key="1">
    <citation type="journal article" date="2013" name="Genome Announc.">
        <title>Genome Sequence of Hydrothermal Arsenic-Respiring Bacterium Marinobacter santoriniensis NKSG1T.</title>
        <authorList>
            <person name="Handley K.M."/>
            <person name="Upton M."/>
            <person name="Beatson S.A."/>
            <person name="Hery M."/>
            <person name="Lloyd J.R."/>
        </authorList>
    </citation>
    <scope>NUCLEOTIDE SEQUENCE [LARGE SCALE GENOMIC DNA]</scope>
    <source>
        <strain evidence="10 11">NKSG1</strain>
    </source>
</reference>
<dbReference type="eggNOG" id="COG0538">
    <property type="taxonomic scope" value="Bacteria"/>
</dbReference>
<keyword evidence="8" id="KW-0464">Manganese</keyword>
<dbReference type="Gene3D" id="3.40.718.10">
    <property type="entry name" value="Isopropylmalate Dehydrogenase"/>
    <property type="match status" value="1"/>
</dbReference>
<dbReference type="Proteomes" id="UP000011960">
    <property type="component" value="Unassembled WGS sequence"/>
</dbReference>
<feature type="domain" description="Isopropylmalate dehydrogenase-like" evidence="9">
    <location>
        <begin position="1"/>
        <end position="327"/>
    </location>
</feature>
<dbReference type="PANTHER" id="PTHR11822:SF21">
    <property type="entry name" value="ISOCITRATE DEHYDROGENASE [NADP], MITOCHONDRIAL"/>
    <property type="match status" value="1"/>
</dbReference>
<sequence>QKQIEDLGLSYYYELIDAQAARIVSNPPERAIWGVPDNTTGRKLLKLVNQLREFGIPSRGAHVSISRMSAGGGDQYGSFNMAAKEDGILKVIVDGDEKHARRVRKGDPMLLMSNDREAIKDWVLQVFRDASRKDKEVYFGLKREYMEYDEVYSDVITEVRRELASEHTPPPSFMIMRPSSQLKKMITDPPRNALYPSQNLDGDIFSDISAALGGSLATASSIIESKDGTMLFEAPHGTAHDLYLKYLETDGRDAHFNPSALIFALANALETLGEREGNEALSHYAVQLKAALTDTVDGGIVTADLKGKTVNPGSEKVVDMAGFLEAVDALLK</sequence>
<keyword evidence="5" id="KW-0479">Metal-binding</keyword>
<gene>
    <name evidence="10" type="ORF">MSNKSG1_03176</name>
</gene>
<evidence type="ECO:0000256" key="4">
    <source>
        <dbReference type="ARBA" id="ARBA00022532"/>
    </source>
</evidence>
<comment type="similarity">
    <text evidence="3">Belongs to the isocitrate and isopropylmalate dehydrogenases family.</text>
</comment>
<dbReference type="GO" id="GO:0006099">
    <property type="term" value="P:tricarboxylic acid cycle"/>
    <property type="evidence" value="ECO:0007669"/>
    <property type="project" value="UniProtKB-KW"/>
</dbReference>
<dbReference type="EC" id="1.1.1.42" evidence="10"/>
<keyword evidence="6" id="KW-0460">Magnesium</keyword>
<evidence type="ECO:0000313" key="10">
    <source>
        <dbReference type="EMBL" id="EMP57028.1"/>
    </source>
</evidence>
<organism evidence="10 11">
    <name type="scientific">Marinobacter santoriniensis NKSG1</name>
    <dbReference type="NCBI Taxonomy" id="1288826"/>
    <lineage>
        <taxon>Bacteria</taxon>
        <taxon>Pseudomonadati</taxon>
        <taxon>Pseudomonadota</taxon>
        <taxon>Gammaproteobacteria</taxon>
        <taxon>Pseudomonadales</taxon>
        <taxon>Marinobacteraceae</taxon>
        <taxon>Marinobacter</taxon>
    </lineage>
</organism>
<proteinExistence type="inferred from homology"/>
<dbReference type="GO" id="GO:0046872">
    <property type="term" value="F:metal ion binding"/>
    <property type="evidence" value="ECO:0007669"/>
    <property type="project" value="UniProtKB-KW"/>
</dbReference>
<evidence type="ECO:0000313" key="11">
    <source>
        <dbReference type="Proteomes" id="UP000011960"/>
    </source>
</evidence>
<dbReference type="PATRIC" id="fig|1288826.3.peg.610"/>
<dbReference type="AlphaFoldDB" id="M7D8I0"/>
<dbReference type="RefSeq" id="WP_008937793.1">
    <property type="nucleotide sequence ID" value="NZ_APAT01000008.1"/>
</dbReference>
<evidence type="ECO:0000256" key="3">
    <source>
        <dbReference type="ARBA" id="ARBA00007769"/>
    </source>
</evidence>
<keyword evidence="7 10" id="KW-0560">Oxidoreductase</keyword>
<dbReference type="PANTHER" id="PTHR11822">
    <property type="entry name" value="NADP-SPECIFIC ISOCITRATE DEHYDROGENASE"/>
    <property type="match status" value="1"/>
</dbReference>
<dbReference type="GO" id="GO:0004450">
    <property type="term" value="F:isocitrate dehydrogenase (NADP+) activity"/>
    <property type="evidence" value="ECO:0007669"/>
    <property type="project" value="UniProtKB-EC"/>
</dbReference>
<keyword evidence="4" id="KW-0816">Tricarboxylic acid cycle</keyword>
<dbReference type="GO" id="GO:0006102">
    <property type="term" value="P:isocitrate metabolic process"/>
    <property type="evidence" value="ECO:0007669"/>
    <property type="project" value="InterPro"/>
</dbReference>
<evidence type="ECO:0000256" key="5">
    <source>
        <dbReference type="ARBA" id="ARBA00022723"/>
    </source>
</evidence>
<keyword evidence="11" id="KW-1185">Reference proteome</keyword>
<evidence type="ECO:0000256" key="2">
    <source>
        <dbReference type="ARBA" id="ARBA00001946"/>
    </source>
</evidence>
<dbReference type="InterPro" id="IPR024084">
    <property type="entry name" value="IsoPropMal-DH-like_dom"/>
</dbReference>
<comment type="caution">
    <text evidence="10">The sequence shown here is derived from an EMBL/GenBank/DDBJ whole genome shotgun (WGS) entry which is preliminary data.</text>
</comment>
<dbReference type="InterPro" id="IPR004790">
    <property type="entry name" value="Isocitrate_DH_NADP"/>
</dbReference>
<name>M7D8I0_9GAMM</name>
<dbReference type="Pfam" id="PF00180">
    <property type="entry name" value="Iso_dh"/>
    <property type="match status" value="1"/>
</dbReference>
<dbReference type="EMBL" id="APAT01000008">
    <property type="protein sequence ID" value="EMP57028.1"/>
    <property type="molecule type" value="Genomic_DNA"/>
</dbReference>
<feature type="non-terminal residue" evidence="10">
    <location>
        <position position="1"/>
    </location>
</feature>
<evidence type="ECO:0000256" key="1">
    <source>
        <dbReference type="ARBA" id="ARBA00001936"/>
    </source>
</evidence>
<comment type="cofactor">
    <cofactor evidence="2">
        <name>Mg(2+)</name>
        <dbReference type="ChEBI" id="CHEBI:18420"/>
    </cofactor>
</comment>
<dbReference type="SUPFAM" id="SSF53659">
    <property type="entry name" value="Isocitrate/Isopropylmalate dehydrogenase-like"/>
    <property type="match status" value="1"/>
</dbReference>
<comment type="cofactor">
    <cofactor evidence="1">
        <name>Mn(2+)</name>
        <dbReference type="ChEBI" id="CHEBI:29035"/>
    </cofactor>
</comment>
<evidence type="ECO:0000256" key="8">
    <source>
        <dbReference type="ARBA" id="ARBA00023211"/>
    </source>
</evidence>
<evidence type="ECO:0000259" key="9">
    <source>
        <dbReference type="SMART" id="SM01329"/>
    </source>
</evidence>
<dbReference type="STRING" id="1288826.MSNKSG1_03176"/>
<evidence type="ECO:0000256" key="6">
    <source>
        <dbReference type="ARBA" id="ARBA00022842"/>
    </source>
</evidence>
<dbReference type="SMART" id="SM01329">
    <property type="entry name" value="Iso_dh"/>
    <property type="match status" value="1"/>
</dbReference>